<name>A0A517VE31_9PLAN</name>
<evidence type="ECO:0000313" key="1">
    <source>
        <dbReference type="EMBL" id="QDT91255.1"/>
    </source>
</evidence>
<evidence type="ECO:0000313" key="2">
    <source>
        <dbReference type="Proteomes" id="UP000316855"/>
    </source>
</evidence>
<dbReference type="EMBL" id="CP036343">
    <property type="protein sequence ID" value="QDT91255.1"/>
    <property type="molecule type" value="Genomic_DNA"/>
</dbReference>
<keyword evidence="2" id="KW-1185">Reference proteome</keyword>
<gene>
    <name evidence="1" type="ORF">Pan161_29110</name>
</gene>
<sequence length="40" mass="4609">MDEYLLIVKSEIRTVNFFLDETAAHGLFTQPPAKDQLFPL</sequence>
<dbReference type="Proteomes" id="UP000316855">
    <property type="component" value="Chromosome"/>
</dbReference>
<proteinExistence type="predicted"/>
<accession>A0A517VE31</accession>
<organism evidence="1 2">
    <name type="scientific">Gimesia algae</name>
    <dbReference type="NCBI Taxonomy" id="2527971"/>
    <lineage>
        <taxon>Bacteria</taxon>
        <taxon>Pseudomonadati</taxon>
        <taxon>Planctomycetota</taxon>
        <taxon>Planctomycetia</taxon>
        <taxon>Planctomycetales</taxon>
        <taxon>Planctomycetaceae</taxon>
        <taxon>Gimesia</taxon>
    </lineage>
</organism>
<dbReference type="AlphaFoldDB" id="A0A517VE31"/>
<protein>
    <submittedName>
        <fullName evidence="1">Uncharacterized protein</fullName>
    </submittedName>
</protein>
<reference evidence="1 2" key="1">
    <citation type="submission" date="2019-02" db="EMBL/GenBank/DDBJ databases">
        <title>Deep-cultivation of Planctomycetes and their phenomic and genomic characterization uncovers novel biology.</title>
        <authorList>
            <person name="Wiegand S."/>
            <person name="Jogler M."/>
            <person name="Boedeker C."/>
            <person name="Pinto D."/>
            <person name="Vollmers J."/>
            <person name="Rivas-Marin E."/>
            <person name="Kohn T."/>
            <person name="Peeters S.H."/>
            <person name="Heuer A."/>
            <person name="Rast P."/>
            <person name="Oberbeckmann S."/>
            <person name="Bunk B."/>
            <person name="Jeske O."/>
            <person name="Meyerdierks A."/>
            <person name="Storesund J.E."/>
            <person name="Kallscheuer N."/>
            <person name="Luecker S."/>
            <person name="Lage O.M."/>
            <person name="Pohl T."/>
            <person name="Merkel B.J."/>
            <person name="Hornburger P."/>
            <person name="Mueller R.-W."/>
            <person name="Bruemmer F."/>
            <person name="Labrenz M."/>
            <person name="Spormann A.M."/>
            <person name="Op den Camp H."/>
            <person name="Overmann J."/>
            <person name="Amann R."/>
            <person name="Jetten M.S.M."/>
            <person name="Mascher T."/>
            <person name="Medema M.H."/>
            <person name="Devos D.P."/>
            <person name="Kaster A.-K."/>
            <person name="Ovreas L."/>
            <person name="Rohde M."/>
            <person name="Galperin M.Y."/>
            <person name="Jogler C."/>
        </authorList>
    </citation>
    <scope>NUCLEOTIDE SEQUENCE [LARGE SCALE GENOMIC DNA]</scope>
    <source>
        <strain evidence="1 2">Pan161</strain>
    </source>
</reference>
<dbReference type="KEGG" id="gax:Pan161_29110"/>